<reference evidence="2" key="1">
    <citation type="journal article" date="2020" name="Stud. Mycol.">
        <title>101 Dothideomycetes genomes: a test case for predicting lifestyles and emergence of pathogens.</title>
        <authorList>
            <person name="Haridas S."/>
            <person name="Albert R."/>
            <person name="Binder M."/>
            <person name="Bloem J."/>
            <person name="Labutti K."/>
            <person name="Salamov A."/>
            <person name="Andreopoulos B."/>
            <person name="Baker S."/>
            <person name="Barry K."/>
            <person name="Bills G."/>
            <person name="Bluhm B."/>
            <person name="Cannon C."/>
            <person name="Castanera R."/>
            <person name="Culley D."/>
            <person name="Daum C."/>
            <person name="Ezra D."/>
            <person name="Gonzalez J."/>
            <person name="Henrissat B."/>
            <person name="Kuo A."/>
            <person name="Liang C."/>
            <person name="Lipzen A."/>
            <person name="Lutzoni F."/>
            <person name="Magnuson J."/>
            <person name="Mondo S."/>
            <person name="Nolan M."/>
            <person name="Ohm R."/>
            <person name="Pangilinan J."/>
            <person name="Park H.-J."/>
            <person name="Ramirez L."/>
            <person name="Alfaro M."/>
            <person name="Sun H."/>
            <person name="Tritt A."/>
            <person name="Yoshinaga Y."/>
            <person name="Zwiers L.-H."/>
            <person name="Turgeon B."/>
            <person name="Goodwin S."/>
            <person name="Spatafora J."/>
            <person name="Crous P."/>
            <person name="Grigoriev I."/>
        </authorList>
    </citation>
    <scope>NUCLEOTIDE SEQUENCE</scope>
    <source>
        <strain evidence="2">CBS 121739</strain>
    </source>
</reference>
<accession>A0A6A6W2X1</accession>
<dbReference type="AlphaFoldDB" id="A0A6A6W2X1"/>
<proteinExistence type="predicted"/>
<organism evidence="2 3">
    <name type="scientific">Pseudovirgaria hyperparasitica</name>
    <dbReference type="NCBI Taxonomy" id="470096"/>
    <lineage>
        <taxon>Eukaryota</taxon>
        <taxon>Fungi</taxon>
        <taxon>Dikarya</taxon>
        <taxon>Ascomycota</taxon>
        <taxon>Pezizomycotina</taxon>
        <taxon>Dothideomycetes</taxon>
        <taxon>Dothideomycetes incertae sedis</taxon>
        <taxon>Acrospermales</taxon>
        <taxon>Acrospermaceae</taxon>
        <taxon>Pseudovirgaria</taxon>
    </lineage>
</organism>
<dbReference type="Proteomes" id="UP000799437">
    <property type="component" value="Unassembled WGS sequence"/>
</dbReference>
<evidence type="ECO:0000256" key="1">
    <source>
        <dbReference type="SAM" id="MobiDB-lite"/>
    </source>
</evidence>
<dbReference type="EMBL" id="ML996577">
    <property type="protein sequence ID" value="KAF2755381.1"/>
    <property type="molecule type" value="Genomic_DNA"/>
</dbReference>
<evidence type="ECO:0000313" key="2">
    <source>
        <dbReference type="EMBL" id="KAF2755381.1"/>
    </source>
</evidence>
<evidence type="ECO:0000313" key="3">
    <source>
        <dbReference type="Proteomes" id="UP000799437"/>
    </source>
</evidence>
<dbReference type="RefSeq" id="XP_033597832.1">
    <property type="nucleotide sequence ID" value="XM_033747319.1"/>
</dbReference>
<feature type="compositionally biased region" description="Polar residues" evidence="1">
    <location>
        <begin position="417"/>
        <end position="432"/>
    </location>
</feature>
<feature type="region of interest" description="Disordered" evidence="1">
    <location>
        <begin position="239"/>
        <end position="270"/>
    </location>
</feature>
<sequence>MSGLEVLGAIAGGIQLANYMIKIAKKVRRLSLEVKIARREIGDLADELFCLSNLMIDFEKVIAYLNRTSTVSDDRNRQANVAQRLSDQTGKSLSKLGQLLKVADPLLDPNSTIGQRGYGHWNWWREKESVVYLKTHIMVIKDTLTLFVAILLLQQTIDGVEVPQGSFSSSEIMALRIELIRAGRRKVNKGIDKLQNLYIHLNDASLVARIDIEDILSVVNDTKLAAQISCKTAKLVQDSSATPSTLSRNASSSNSPITPRDPDGIRCYASGRQNSTTEFDLPTTHSMEVHPSWNPRGSLNPFVTSDSLGEVSGETNVRSQSFPKYPSTHTPTHTSRQGGHGNTSHRPIVTSESGQLESHMQTNTRTHSPHQQTTTGNQKDPKSSSAPRNLKTERHDVSGAAHNRYRAYNPFEKSLQSDRQAQHSTNSKTTGGVQYRPAGPSSQSHT</sequence>
<evidence type="ECO:0008006" key="4">
    <source>
        <dbReference type="Google" id="ProtNLM"/>
    </source>
</evidence>
<feature type="region of interest" description="Disordered" evidence="1">
    <location>
        <begin position="285"/>
        <end position="446"/>
    </location>
</feature>
<name>A0A6A6W2X1_9PEZI</name>
<feature type="compositionally biased region" description="Low complexity" evidence="1">
    <location>
        <begin position="242"/>
        <end position="256"/>
    </location>
</feature>
<dbReference type="GeneID" id="54488373"/>
<gene>
    <name evidence="2" type="ORF">EJ05DRAFT_502846</name>
</gene>
<keyword evidence="3" id="KW-1185">Reference proteome</keyword>
<feature type="compositionally biased region" description="Polar residues" evidence="1">
    <location>
        <begin position="295"/>
        <end position="387"/>
    </location>
</feature>
<protein>
    <recommendedName>
        <fullName evidence="4">Fungal N-terminal domain-containing protein</fullName>
    </recommendedName>
</protein>